<protein>
    <submittedName>
        <fullName evidence="1">Uncharacterized protein</fullName>
    </submittedName>
</protein>
<reference evidence="1 2" key="1">
    <citation type="submission" date="2019-03" db="EMBL/GenBank/DDBJ databases">
        <title>Genomic Encyclopedia of Archaeal and Bacterial Type Strains, Phase II (KMG-II): from individual species to whole genera.</title>
        <authorList>
            <person name="Goeker M."/>
        </authorList>
    </citation>
    <scope>NUCLEOTIDE SEQUENCE [LARGE SCALE GENOMIC DNA]</scope>
    <source>
        <strain evidence="1 2">DSM 28135</strain>
    </source>
</reference>
<gene>
    <name evidence="1" type="ORF">BXY82_0956</name>
</gene>
<sequence>MKTLVLIFSIFLVLSCKNGNNTDIKSIDSPIKTVVKDDILNITLHFKTSEDDTFELFFVDDHPDTSFSESKKLVRNIKGSDTYQVVTFSLPEQVFPYHLRLDIGDNSIQQETPVEIKSIRFQLNANTFEIDGAIMDSFFQPNAFLEPSYNGYLRQIRDGKYDPFLVAKPILIKKMELEL</sequence>
<keyword evidence="2" id="KW-1185">Reference proteome</keyword>
<dbReference type="OrthoDB" id="1350910at2"/>
<dbReference type="PROSITE" id="PS51257">
    <property type="entry name" value="PROKAR_LIPOPROTEIN"/>
    <property type="match status" value="1"/>
</dbReference>
<proteinExistence type="predicted"/>
<evidence type="ECO:0000313" key="1">
    <source>
        <dbReference type="EMBL" id="TDU43542.1"/>
    </source>
</evidence>
<dbReference type="AlphaFoldDB" id="A0A4R7Q973"/>
<evidence type="ECO:0000313" key="2">
    <source>
        <dbReference type="Proteomes" id="UP000294689"/>
    </source>
</evidence>
<dbReference type="Proteomes" id="UP000294689">
    <property type="component" value="Unassembled WGS sequence"/>
</dbReference>
<organism evidence="1 2">
    <name type="scientific">Gelidibacter sediminis</name>
    <dbReference type="NCBI Taxonomy" id="1608710"/>
    <lineage>
        <taxon>Bacteria</taxon>
        <taxon>Pseudomonadati</taxon>
        <taxon>Bacteroidota</taxon>
        <taxon>Flavobacteriia</taxon>
        <taxon>Flavobacteriales</taxon>
        <taxon>Flavobacteriaceae</taxon>
        <taxon>Gelidibacter</taxon>
    </lineage>
</organism>
<accession>A0A4R7Q973</accession>
<dbReference type="EMBL" id="SOBW01000007">
    <property type="protein sequence ID" value="TDU43542.1"/>
    <property type="molecule type" value="Genomic_DNA"/>
</dbReference>
<dbReference type="RefSeq" id="WP_133756992.1">
    <property type="nucleotide sequence ID" value="NZ_SOBW01000007.1"/>
</dbReference>
<name>A0A4R7Q973_9FLAO</name>
<comment type="caution">
    <text evidence="1">The sequence shown here is derived from an EMBL/GenBank/DDBJ whole genome shotgun (WGS) entry which is preliminary data.</text>
</comment>